<dbReference type="Gene3D" id="2.30.30.100">
    <property type="match status" value="1"/>
</dbReference>
<dbReference type="EC" id="6.3.4.15" evidence="2"/>
<evidence type="ECO:0000259" key="1">
    <source>
        <dbReference type="Pfam" id="PF03099"/>
    </source>
</evidence>
<dbReference type="GO" id="GO:0005737">
    <property type="term" value="C:cytoplasm"/>
    <property type="evidence" value="ECO:0007669"/>
    <property type="project" value="TreeGrafter"/>
</dbReference>
<dbReference type="KEGG" id="mcs:DR90_1634"/>
<dbReference type="GO" id="GO:0004077">
    <property type="term" value="F:biotin--[biotin carboxyl-carrier protein] ligase activity"/>
    <property type="evidence" value="ECO:0007669"/>
    <property type="project" value="UniProtKB-EC"/>
</dbReference>
<keyword evidence="2" id="KW-0436">Ligase</keyword>
<evidence type="ECO:0000313" key="4">
    <source>
        <dbReference type="Proteomes" id="UP000268436"/>
    </source>
</evidence>
<dbReference type="OMA" id="IGINCTF"/>
<proteinExistence type="predicted"/>
<protein>
    <submittedName>
        <fullName evidence="2">Biotin--[acetyl-CoA-carboxylase] ligase</fullName>
        <ecNumber evidence="2">6.3.4.15</ecNumber>
    </submittedName>
</protein>
<dbReference type="PANTHER" id="PTHR12835">
    <property type="entry name" value="BIOTIN PROTEIN LIGASE"/>
    <property type="match status" value="1"/>
</dbReference>
<sequence length="297" mass="33296">MNVNQSNFDQLWQTIQNHHEHHASILSTNTELKNTVIRGEKSHSLLHLMTADHQSLGRGQHGRSWVSSQGAVFLSLYVPMQSQTQDFGINQLSGLISLLVGFYLIKMPIITQMNQIRQTMNLPKIGVKWANDLGVFDEDSQRFWKLAGVLIEPIFVAKNDHRSLVGLVFGVGMNVQHAPIIQSGTYQATSLNMLWYPSLGALPSAQDLYQPICQAICRAIFHHHQLMTSQKTATGFINQFNQMHLLTDRQVEIFTQNDDTGNRLSGKCLGVDERGALLVQNEQGIQTIFAGTAKMMT</sequence>
<dbReference type="InterPro" id="IPR004143">
    <property type="entry name" value="BPL_LPL_catalytic"/>
</dbReference>
<organism evidence="2 5">
    <name type="scientific">Moraxella catarrhalis</name>
    <name type="common">Branhamella catarrhalis</name>
    <dbReference type="NCBI Taxonomy" id="480"/>
    <lineage>
        <taxon>Bacteria</taxon>
        <taxon>Pseudomonadati</taxon>
        <taxon>Pseudomonadota</taxon>
        <taxon>Gammaproteobacteria</taxon>
        <taxon>Moraxellales</taxon>
        <taxon>Moraxellaceae</taxon>
        <taxon>Moraxella</taxon>
    </lineage>
</organism>
<dbReference type="RefSeq" id="WP_003656475.1">
    <property type="nucleotide sequence ID" value="NZ_CP007669.1"/>
</dbReference>
<keyword evidence="4" id="KW-1185">Reference proteome</keyword>
<dbReference type="KEGG" id="mcat:MC25239_00294"/>
<dbReference type="AlphaFoldDB" id="A0A3A9R8W9"/>
<gene>
    <name evidence="2" type="ORF">EJK53_0283</name>
    <name evidence="3" type="ORF">EJK54_0763</name>
</gene>
<dbReference type="PANTHER" id="PTHR12835:SF5">
    <property type="entry name" value="BIOTIN--PROTEIN LIGASE"/>
    <property type="match status" value="1"/>
</dbReference>
<dbReference type="Proteomes" id="UP000280228">
    <property type="component" value="Chromosome"/>
</dbReference>
<feature type="domain" description="BPL/LPL catalytic" evidence="1">
    <location>
        <begin position="27"/>
        <end position="164"/>
    </location>
</feature>
<evidence type="ECO:0000313" key="3">
    <source>
        <dbReference type="EMBL" id="RUO15949.1"/>
    </source>
</evidence>
<dbReference type="Proteomes" id="UP000268436">
    <property type="component" value="Unassembled WGS sequence"/>
</dbReference>
<dbReference type="EMBL" id="RYER01000018">
    <property type="protein sequence ID" value="RUO15949.1"/>
    <property type="molecule type" value="Genomic_DNA"/>
</dbReference>
<dbReference type="EMBL" id="CP034662">
    <property type="protein sequence ID" value="AZQ94252.1"/>
    <property type="molecule type" value="Genomic_DNA"/>
</dbReference>
<dbReference type="Pfam" id="PF03099">
    <property type="entry name" value="BPL_LplA_LipB"/>
    <property type="match status" value="1"/>
</dbReference>
<evidence type="ECO:0000313" key="5">
    <source>
        <dbReference type="Proteomes" id="UP000280228"/>
    </source>
</evidence>
<dbReference type="SUPFAM" id="SSF55681">
    <property type="entry name" value="Class II aaRS and biotin synthetases"/>
    <property type="match status" value="1"/>
</dbReference>
<dbReference type="InterPro" id="IPR008988">
    <property type="entry name" value="Transcriptional_repressor_C"/>
</dbReference>
<dbReference type="GeneID" id="66586261"/>
<name>A0A3A9R8W9_MORCA</name>
<evidence type="ECO:0000313" key="2">
    <source>
        <dbReference type="EMBL" id="AZQ94252.1"/>
    </source>
</evidence>
<dbReference type="Gene3D" id="3.30.930.10">
    <property type="entry name" value="Bira Bifunctional Protein, Domain 2"/>
    <property type="match status" value="1"/>
</dbReference>
<dbReference type="SUPFAM" id="SSF50037">
    <property type="entry name" value="C-terminal domain of transcriptional repressors"/>
    <property type="match status" value="1"/>
</dbReference>
<dbReference type="InterPro" id="IPR045864">
    <property type="entry name" value="aa-tRNA-synth_II/BPL/LPL"/>
</dbReference>
<accession>A0A3A9R8W9</accession>
<reference evidence="4 5" key="1">
    <citation type="submission" date="2018-12" db="EMBL/GenBank/DDBJ databases">
        <title>Persistence of Moraxella catarrhalis in Chronic Obstructive Pulmonary Disease and Regulation of the Hag/MID Adhesin.</title>
        <authorList>
            <person name="Murphy T."/>
            <person name="Zhao X."/>
            <person name="Vyas G."/>
            <person name="Aluvathingal J."/>
            <person name="Nadendla S."/>
            <person name="Tallon L."/>
            <person name="Tettelin H."/>
        </authorList>
    </citation>
    <scope>NUCLEOTIDE SEQUENCE [LARGE SCALE GENOMIC DNA]</scope>
    <source>
        <strain evidence="3 4">173P27B1</strain>
        <strain evidence="2 5">46P58B1</strain>
    </source>
</reference>